<reference evidence="2 3" key="2">
    <citation type="journal article" date="2018" name="New Phytol.">
        <title>High intraspecific genome diversity in the model arbuscular mycorrhizal symbiont Rhizophagus irregularis.</title>
        <authorList>
            <person name="Chen E.C.H."/>
            <person name="Morin E."/>
            <person name="Beaudet D."/>
            <person name="Noel J."/>
            <person name="Yildirir G."/>
            <person name="Ndikumana S."/>
            <person name="Charron P."/>
            <person name="St-Onge C."/>
            <person name="Giorgi J."/>
            <person name="Kruger M."/>
            <person name="Marton T."/>
            <person name="Ropars J."/>
            <person name="Grigoriev I.V."/>
            <person name="Hainaut M."/>
            <person name="Henrissat B."/>
            <person name="Roux C."/>
            <person name="Martin F."/>
            <person name="Corradi N."/>
        </authorList>
    </citation>
    <scope>NUCLEOTIDE SEQUENCE [LARGE SCALE GENOMIC DNA]</scope>
    <source>
        <strain evidence="2 3">DAOM 197198</strain>
    </source>
</reference>
<name>A0A2P4PFH1_RHIID</name>
<organism evidence="2 3">
    <name type="scientific">Rhizophagus irregularis (strain DAOM 181602 / DAOM 197198 / MUCL 43194)</name>
    <name type="common">Arbuscular mycorrhizal fungus</name>
    <name type="synonym">Glomus intraradices</name>
    <dbReference type="NCBI Taxonomy" id="747089"/>
    <lineage>
        <taxon>Eukaryota</taxon>
        <taxon>Fungi</taxon>
        <taxon>Fungi incertae sedis</taxon>
        <taxon>Mucoromycota</taxon>
        <taxon>Glomeromycotina</taxon>
        <taxon>Glomeromycetes</taxon>
        <taxon>Glomerales</taxon>
        <taxon>Glomeraceae</taxon>
        <taxon>Rhizophagus</taxon>
    </lineage>
</organism>
<dbReference type="VEuPathDB" id="FungiDB:RhiirFUN_008366"/>
<evidence type="ECO:0000313" key="3">
    <source>
        <dbReference type="Proteomes" id="UP000018888"/>
    </source>
</evidence>
<gene>
    <name evidence="2" type="ORF">GLOIN_2v1678675</name>
</gene>
<sequence>MLSLDACLVVFFYLLRKNKSIMDETEKSETCFPELNNNIQSLKDKENAIQEKDKEIQEKNKLIQEKIQEKDKIVLEKD</sequence>
<keyword evidence="3" id="KW-1185">Reference proteome</keyword>
<dbReference type="Proteomes" id="UP000018888">
    <property type="component" value="Unassembled WGS sequence"/>
</dbReference>
<accession>A0A2P4PFH1</accession>
<keyword evidence="1" id="KW-0175">Coiled coil</keyword>
<evidence type="ECO:0000256" key="1">
    <source>
        <dbReference type="SAM" id="Coils"/>
    </source>
</evidence>
<protein>
    <submittedName>
        <fullName evidence="2">Uncharacterized protein</fullName>
    </submittedName>
</protein>
<dbReference type="EMBL" id="AUPC02000248">
    <property type="protein sequence ID" value="POG64107.1"/>
    <property type="molecule type" value="Genomic_DNA"/>
</dbReference>
<feature type="coiled-coil region" evidence="1">
    <location>
        <begin position="32"/>
        <end position="69"/>
    </location>
</feature>
<comment type="caution">
    <text evidence="2">The sequence shown here is derived from an EMBL/GenBank/DDBJ whole genome shotgun (WGS) entry which is preliminary data.</text>
</comment>
<evidence type="ECO:0000313" key="2">
    <source>
        <dbReference type="EMBL" id="POG64107.1"/>
    </source>
</evidence>
<reference evidence="2 3" key="1">
    <citation type="journal article" date="2013" name="Proc. Natl. Acad. Sci. U.S.A.">
        <title>Genome of an arbuscular mycorrhizal fungus provides insight into the oldest plant symbiosis.</title>
        <authorList>
            <person name="Tisserant E."/>
            <person name="Malbreil M."/>
            <person name="Kuo A."/>
            <person name="Kohler A."/>
            <person name="Symeonidi A."/>
            <person name="Balestrini R."/>
            <person name="Charron P."/>
            <person name="Duensing N."/>
            <person name="Frei Dit Frey N."/>
            <person name="Gianinazzi-Pearson V."/>
            <person name="Gilbert L.B."/>
            <person name="Handa Y."/>
            <person name="Herr J.R."/>
            <person name="Hijri M."/>
            <person name="Koul R."/>
            <person name="Kawaguchi M."/>
            <person name="Krajinski F."/>
            <person name="Lammers P.J."/>
            <person name="Masclaux F.G."/>
            <person name="Murat C."/>
            <person name="Morin E."/>
            <person name="Ndikumana S."/>
            <person name="Pagni M."/>
            <person name="Petitpierre D."/>
            <person name="Requena N."/>
            <person name="Rosikiewicz P."/>
            <person name="Riley R."/>
            <person name="Saito K."/>
            <person name="San Clemente H."/>
            <person name="Shapiro H."/>
            <person name="van Tuinen D."/>
            <person name="Becard G."/>
            <person name="Bonfante P."/>
            <person name="Paszkowski U."/>
            <person name="Shachar-Hill Y.Y."/>
            <person name="Tuskan G.A."/>
            <person name="Young P.W."/>
            <person name="Sanders I.R."/>
            <person name="Henrissat B."/>
            <person name="Rensing S.A."/>
            <person name="Grigoriev I.V."/>
            <person name="Corradi N."/>
            <person name="Roux C."/>
            <person name="Martin F."/>
        </authorList>
    </citation>
    <scope>NUCLEOTIDE SEQUENCE [LARGE SCALE GENOMIC DNA]</scope>
    <source>
        <strain evidence="2 3">DAOM 197198</strain>
    </source>
</reference>
<dbReference type="AlphaFoldDB" id="A0A2P4PFH1"/>
<proteinExistence type="predicted"/>
<feature type="non-terminal residue" evidence="2">
    <location>
        <position position="78"/>
    </location>
</feature>